<keyword evidence="8" id="KW-0493">Microtubule</keyword>
<evidence type="ECO:0000313" key="17">
    <source>
        <dbReference type="Proteomes" id="UP000308199"/>
    </source>
</evidence>
<sequence length="319" mass="35030">MAPPPHQQRTPLRRLSQGSLRALSRSGTFPDAPVGLGFLEPAMEELADEAETLHGNLAGLHALSGSLQAFNESFASYLYVMEMNALTTDWPQAPMDVSYDLARKRAEDDARTAQAALLAAAEAAAVAEKTAAEEAQAEANETTIGNASSSHTQGPGSKIPIGILKNTSSGLPKKKGKPKMNPKERRERSLMIEKVVSNLPLEFRGQDPVSAVHYSQNAYYSKLARTLTSIIQNLRRNVEYVIELMMDNPNGLESALQDKEFERVAIDELFYLIVLNFVKPPELNQARANKCLLALINRKIVSKDNSSGRILYLWNGVPN</sequence>
<evidence type="ECO:0000256" key="5">
    <source>
        <dbReference type="ARBA" id="ARBA00020497"/>
    </source>
</evidence>
<evidence type="ECO:0000256" key="13">
    <source>
        <dbReference type="ARBA" id="ARBA00023328"/>
    </source>
</evidence>
<dbReference type="PANTHER" id="PTHR28113">
    <property type="entry name" value="DASH COMPLEX SUBUNIT DAM1"/>
    <property type="match status" value="1"/>
</dbReference>
<proteinExistence type="inferred from homology"/>
<evidence type="ECO:0000256" key="14">
    <source>
        <dbReference type="ARBA" id="ARBA00030453"/>
    </source>
</evidence>
<dbReference type="GO" id="GO:0042729">
    <property type="term" value="C:DASH complex"/>
    <property type="evidence" value="ECO:0007669"/>
    <property type="project" value="InterPro"/>
</dbReference>
<organism evidence="16 17">
    <name type="scientific">Phellinidium pouzarii</name>
    <dbReference type="NCBI Taxonomy" id="167371"/>
    <lineage>
        <taxon>Eukaryota</taxon>
        <taxon>Fungi</taxon>
        <taxon>Dikarya</taxon>
        <taxon>Basidiomycota</taxon>
        <taxon>Agaricomycotina</taxon>
        <taxon>Agaricomycetes</taxon>
        <taxon>Hymenochaetales</taxon>
        <taxon>Hymenochaetaceae</taxon>
        <taxon>Phellinidium</taxon>
    </lineage>
</organism>
<dbReference type="GO" id="GO:1990758">
    <property type="term" value="P:mitotic sister chromatid biorientation"/>
    <property type="evidence" value="ECO:0007669"/>
    <property type="project" value="TreeGrafter"/>
</dbReference>
<reference evidence="16 17" key="1">
    <citation type="submission" date="2019-02" db="EMBL/GenBank/DDBJ databases">
        <title>Genome sequencing of the rare red list fungi Phellinidium pouzarii.</title>
        <authorList>
            <person name="Buettner E."/>
            <person name="Kellner H."/>
        </authorList>
    </citation>
    <scope>NUCLEOTIDE SEQUENCE [LARGE SCALE GENOMIC DNA]</scope>
    <source>
        <strain evidence="16 17">DSM 108285</strain>
    </source>
</reference>
<keyword evidence="11" id="KW-0206">Cytoskeleton</keyword>
<evidence type="ECO:0000256" key="4">
    <source>
        <dbReference type="ARBA" id="ARBA00010073"/>
    </source>
</evidence>
<keyword evidence="12" id="KW-0539">Nucleus</keyword>
<evidence type="ECO:0000256" key="2">
    <source>
        <dbReference type="ARBA" id="ARBA00004186"/>
    </source>
</evidence>
<dbReference type="GO" id="GO:0044732">
    <property type="term" value="C:mitotic spindle pole body"/>
    <property type="evidence" value="ECO:0007669"/>
    <property type="project" value="TreeGrafter"/>
</dbReference>
<evidence type="ECO:0000256" key="7">
    <source>
        <dbReference type="ARBA" id="ARBA00022490"/>
    </source>
</evidence>
<keyword evidence="6" id="KW-0158">Chromosome</keyword>
<dbReference type="OrthoDB" id="5586015at2759"/>
<keyword evidence="17" id="KW-1185">Reference proteome</keyword>
<dbReference type="GO" id="GO:1990537">
    <property type="term" value="C:mitotic spindle polar microtubule"/>
    <property type="evidence" value="ECO:0007669"/>
    <property type="project" value="TreeGrafter"/>
</dbReference>
<name>A0A4S4L467_9AGAM</name>
<evidence type="ECO:0000256" key="9">
    <source>
        <dbReference type="ARBA" id="ARBA00022829"/>
    </source>
</evidence>
<feature type="region of interest" description="Disordered" evidence="15">
    <location>
        <begin position="131"/>
        <end position="185"/>
    </location>
</feature>
<evidence type="ECO:0000256" key="6">
    <source>
        <dbReference type="ARBA" id="ARBA00022454"/>
    </source>
</evidence>
<comment type="subcellular location">
    <subcellularLocation>
        <location evidence="3">Chromosome</location>
        <location evidence="3">Centromere</location>
        <location evidence="3">Kinetochore</location>
    </subcellularLocation>
    <subcellularLocation>
        <location evidence="2">Cytoplasm</location>
        <location evidence="2">Cytoskeleton</location>
        <location evidence="2">Spindle</location>
    </subcellularLocation>
    <subcellularLocation>
        <location evidence="1">Nucleus</location>
    </subcellularLocation>
</comment>
<evidence type="ECO:0000256" key="15">
    <source>
        <dbReference type="SAM" id="MobiDB-lite"/>
    </source>
</evidence>
<evidence type="ECO:0000256" key="1">
    <source>
        <dbReference type="ARBA" id="ARBA00004123"/>
    </source>
</evidence>
<keyword evidence="9" id="KW-0159">Chromosome partition</keyword>
<feature type="compositionally biased region" description="Low complexity" evidence="15">
    <location>
        <begin position="131"/>
        <end position="143"/>
    </location>
</feature>
<evidence type="ECO:0000256" key="10">
    <source>
        <dbReference type="ARBA" id="ARBA00022838"/>
    </source>
</evidence>
<dbReference type="AlphaFoldDB" id="A0A4S4L467"/>
<feature type="compositionally biased region" description="Polar residues" evidence="15">
    <location>
        <begin position="144"/>
        <end position="155"/>
    </location>
</feature>
<dbReference type="Proteomes" id="UP000308199">
    <property type="component" value="Unassembled WGS sequence"/>
</dbReference>
<evidence type="ECO:0000256" key="8">
    <source>
        <dbReference type="ARBA" id="ARBA00022701"/>
    </source>
</evidence>
<evidence type="ECO:0000256" key="11">
    <source>
        <dbReference type="ARBA" id="ARBA00023212"/>
    </source>
</evidence>
<dbReference type="EMBL" id="SGPK01000222">
    <property type="protein sequence ID" value="THH06007.1"/>
    <property type="molecule type" value="Genomic_DNA"/>
</dbReference>
<gene>
    <name evidence="16" type="ORF">EW145_g4384</name>
</gene>
<keyword evidence="13" id="KW-0137">Centromere</keyword>
<evidence type="ECO:0000256" key="12">
    <source>
        <dbReference type="ARBA" id="ARBA00023242"/>
    </source>
</evidence>
<protein>
    <recommendedName>
        <fullName evidence="5">DASH complex subunit DAM1</fullName>
    </recommendedName>
    <alternativeName>
        <fullName evidence="14">Outer kinetochore protein DAM1</fullName>
    </alternativeName>
</protein>
<dbReference type="InterPro" id="IPR013962">
    <property type="entry name" value="DASH_Dam1"/>
</dbReference>
<evidence type="ECO:0000256" key="3">
    <source>
        <dbReference type="ARBA" id="ARBA00004629"/>
    </source>
</evidence>
<evidence type="ECO:0000313" key="16">
    <source>
        <dbReference type="EMBL" id="THH06007.1"/>
    </source>
</evidence>
<comment type="caution">
    <text evidence="16">The sequence shown here is derived from an EMBL/GenBank/DDBJ whole genome shotgun (WGS) entry which is preliminary data.</text>
</comment>
<accession>A0A4S4L467</accession>
<comment type="similarity">
    <text evidence="4">Belongs to the DASH complex DAM1 family.</text>
</comment>
<dbReference type="Pfam" id="PF08653">
    <property type="entry name" value="DASH_Dam1"/>
    <property type="match status" value="1"/>
</dbReference>
<keyword evidence="10" id="KW-0995">Kinetochore</keyword>
<dbReference type="PANTHER" id="PTHR28113:SF1">
    <property type="entry name" value="DASH COMPLEX SUBUNIT DAM1"/>
    <property type="match status" value="1"/>
</dbReference>
<keyword evidence="7" id="KW-0963">Cytoplasm</keyword>